<organism evidence="2 3">
    <name type="scientific">Hymenobacter gelipurpurascens</name>
    <dbReference type="NCBI Taxonomy" id="89968"/>
    <lineage>
        <taxon>Bacteria</taxon>
        <taxon>Pseudomonadati</taxon>
        <taxon>Bacteroidota</taxon>
        <taxon>Cytophagia</taxon>
        <taxon>Cytophagales</taxon>
        <taxon>Hymenobacteraceae</taxon>
        <taxon>Hymenobacter</taxon>
    </lineage>
</organism>
<gene>
    <name evidence="2" type="ORF">SAMN06265337_0641</name>
</gene>
<sequence>MAITDNTFTPEELTAAVAANPALKDHLVGAVKSQGYVARTAEEENTFIGTKTKEIYDGLDKDIFDTSGIAKNPTEKTYEFAKRVIGGLKTSVTEATTPLQTKIAELEKQIKDGNGNETLKAQLEALQKKEETYQNDIKDRDTKLFQKDVMLDIRDGLREVKLNAALPESLRKLAVDNATSAIVGMAAAQKNADGTESVVYLRDGKVALNKDNQPATASDLLADLLKDVVDNGQPGAGGGAGGQGGNGGAGGAGGTGRKAVPTSLPATVKSQSQLMDYLMELGLGQDTKEYDAAWDSLAGDKLPMR</sequence>
<evidence type="ECO:0000313" key="3">
    <source>
        <dbReference type="Proteomes" id="UP000198131"/>
    </source>
</evidence>
<dbReference type="AlphaFoldDB" id="A0A212T8B4"/>
<feature type="region of interest" description="Disordered" evidence="1">
    <location>
        <begin position="232"/>
        <end position="264"/>
    </location>
</feature>
<name>A0A212T8B4_9BACT</name>
<evidence type="ECO:0000256" key="1">
    <source>
        <dbReference type="SAM" id="MobiDB-lite"/>
    </source>
</evidence>
<keyword evidence="3" id="KW-1185">Reference proteome</keyword>
<dbReference type="RefSeq" id="WP_088841961.1">
    <property type="nucleotide sequence ID" value="NZ_FYEW01000001.1"/>
</dbReference>
<feature type="compositionally biased region" description="Gly residues" evidence="1">
    <location>
        <begin position="234"/>
        <end position="256"/>
    </location>
</feature>
<proteinExistence type="predicted"/>
<accession>A0A212T8B4</accession>
<protein>
    <submittedName>
        <fullName evidence="2">Uncharacterized protein</fullName>
    </submittedName>
</protein>
<dbReference type="OrthoDB" id="871902at2"/>
<evidence type="ECO:0000313" key="2">
    <source>
        <dbReference type="EMBL" id="SNC62293.1"/>
    </source>
</evidence>
<dbReference type="EMBL" id="FYEW01000001">
    <property type="protein sequence ID" value="SNC62293.1"/>
    <property type="molecule type" value="Genomic_DNA"/>
</dbReference>
<reference evidence="3" key="1">
    <citation type="submission" date="2017-06" db="EMBL/GenBank/DDBJ databases">
        <authorList>
            <person name="Varghese N."/>
            <person name="Submissions S."/>
        </authorList>
    </citation>
    <scope>NUCLEOTIDE SEQUENCE [LARGE SCALE GENOMIC DNA]</scope>
    <source>
        <strain evidence="3">DSM 11116</strain>
    </source>
</reference>
<dbReference type="Proteomes" id="UP000198131">
    <property type="component" value="Unassembled WGS sequence"/>
</dbReference>